<feature type="transmembrane region" description="Helical" evidence="1">
    <location>
        <begin position="35"/>
        <end position="58"/>
    </location>
</feature>
<accession>A0ABT7HPW3</accession>
<keyword evidence="3" id="KW-1185">Reference proteome</keyword>
<evidence type="ECO:0000256" key="1">
    <source>
        <dbReference type="SAM" id="Phobius"/>
    </source>
</evidence>
<sequence length="184" mass="21005">MSASYFTIVHILVLCVIFILFLLFFVLSLKAESKLFWSLVFTNVLVCGFLSVFLMLVLDKYTKKGVVENIKSQRVLRNESIVFSGEVRNVGRFMISGCTLVIKLINQPLNKEHLKGDTFFQSSGLSLFSWFFKDDGSDKKPNVVEYEFNVARDLGAKKSVPFSVLMPYPPYFSKTMTITKISCY</sequence>
<feature type="transmembrane region" description="Helical" evidence="1">
    <location>
        <begin position="7"/>
        <end position="29"/>
    </location>
</feature>
<name>A0ABT7HPW3_9BACT</name>
<evidence type="ECO:0000313" key="2">
    <source>
        <dbReference type="EMBL" id="MDL0088961.1"/>
    </source>
</evidence>
<dbReference type="Proteomes" id="UP001173801">
    <property type="component" value="Unassembled WGS sequence"/>
</dbReference>
<keyword evidence="1" id="KW-0812">Transmembrane</keyword>
<comment type="caution">
    <text evidence="2">The sequence shown here is derived from an EMBL/GenBank/DDBJ whole genome shotgun (WGS) entry which is preliminary data.</text>
</comment>
<gene>
    <name evidence="2" type="ORF">NYG85_06185</name>
</gene>
<keyword evidence="1" id="KW-0472">Membrane</keyword>
<reference evidence="2" key="2">
    <citation type="journal article" date="2023" name="Microorganisms">
        <title>Isolation and Genomic Characteristics of Cat-Borne Campylobacter felis sp. nov. and Sheep-Borne Campylobacter ovis sp. nov.</title>
        <authorList>
            <person name="Wang H."/>
            <person name="Li Y."/>
            <person name="Gu Y."/>
            <person name="Zhou G."/>
            <person name="Chen X."/>
            <person name="Zhang X."/>
            <person name="Shao Z."/>
            <person name="Zhang J."/>
            <person name="Zhang M."/>
        </authorList>
    </citation>
    <scope>NUCLEOTIDE SEQUENCE</scope>
    <source>
        <strain evidence="2">PS10</strain>
    </source>
</reference>
<evidence type="ECO:0000313" key="3">
    <source>
        <dbReference type="Proteomes" id="UP001173801"/>
    </source>
</evidence>
<organism evidence="2 3">
    <name type="scientific">Campylobacter gastrosuis</name>
    <dbReference type="NCBI Taxonomy" id="2974576"/>
    <lineage>
        <taxon>Bacteria</taxon>
        <taxon>Pseudomonadati</taxon>
        <taxon>Campylobacterota</taxon>
        <taxon>Epsilonproteobacteria</taxon>
        <taxon>Campylobacterales</taxon>
        <taxon>Campylobacteraceae</taxon>
        <taxon>Campylobacter</taxon>
    </lineage>
</organism>
<reference evidence="2" key="1">
    <citation type="submission" date="2022-08" db="EMBL/GenBank/DDBJ databases">
        <authorList>
            <person name="Wang H."/>
        </authorList>
    </citation>
    <scope>NUCLEOTIDE SEQUENCE</scope>
    <source>
        <strain evidence="2">PS10</strain>
    </source>
</reference>
<dbReference type="Pfam" id="PF09624">
    <property type="entry name" value="DUF2393"/>
    <property type="match status" value="1"/>
</dbReference>
<dbReference type="EMBL" id="JANURM010000006">
    <property type="protein sequence ID" value="MDL0088961.1"/>
    <property type="molecule type" value="Genomic_DNA"/>
</dbReference>
<proteinExistence type="predicted"/>
<protein>
    <submittedName>
        <fullName evidence="2">DUF2393 domain-containing protein</fullName>
    </submittedName>
</protein>
<dbReference type="InterPro" id="IPR013417">
    <property type="entry name" value="CHP02588"/>
</dbReference>
<keyword evidence="1" id="KW-1133">Transmembrane helix</keyword>
<dbReference type="RefSeq" id="WP_284937619.1">
    <property type="nucleotide sequence ID" value="NZ_JANURM010000006.1"/>
</dbReference>